<sequence>MPCSWSRKARRMNSPAHSYTKVRSKAEAYTSVNVLGMGLESTLSNAMSMVSEKPLDEQPGQ</sequence>
<protein>
    <submittedName>
        <fullName evidence="3">Uncharacterized protein</fullName>
    </submittedName>
</protein>
<name>A0A915ILS5_ROMCU</name>
<proteinExistence type="predicted"/>
<evidence type="ECO:0000313" key="3">
    <source>
        <dbReference type="WBParaSite" id="nRc.2.0.1.t15132-RA"/>
    </source>
</evidence>
<dbReference type="WBParaSite" id="nRc.2.0.1.t15132-RA">
    <property type="protein sequence ID" value="nRc.2.0.1.t15132-RA"/>
    <property type="gene ID" value="nRc.2.0.1.g15132"/>
</dbReference>
<accession>A0A915ILS5</accession>
<evidence type="ECO:0000256" key="1">
    <source>
        <dbReference type="SAM" id="MobiDB-lite"/>
    </source>
</evidence>
<reference evidence="3" key="1">
    <citation type="submission" date="2022-11" db="UniProtKB">
        <authorList>
            <consortium name="WormBaseParasite"/>
        </authorList>
    </citation>
    <scope>IDENTIFICATION</scope>
</reference>
<dbReference type="Proteomes" id="UP000887565">
    <property type="component" value="Unplaced"/>
</dbReference>
<organism evidence="2 3">
    <name type="scientific">Romanomermis culicivorax</name>
    <name type="common">Nematode worm</name>
    <dbReference type="NCBI Taxonomy" id="13658"/>
    <lineage>
        <taxon>Eukaryota</taxon>
        <taxon>Metazoa</taxon>
        <taxon>Ecdysozoa</taxon>
        <taxon>Nematoda</taxon>
        <taxon>Enoplea</taxon>
        <taxon>Dorylaimia</taxon>
        <taxon>Mermithida</taxon>
        <taxon>Mermithoidea</taxon>
        <taxon>Mermithidae</taxon>
        <taxon>Romanomermis</taxon>
    </lineage>
</organism>
<evidence type="ECO:0000313" key="2">
    <source>
        <dbReference type="Proteomes" id="UP000887565"/>
    </source>
</evidence>
<feature type="region of interest" description="Disordered" evidence="1">
    <location>
        <begin position="1"/>
        <end position="22"/>
    </location>
</feature>
<dbReference type="AlphaFoldDB" id="A0A915ILS5"/>
<keyword evidence="2" id="KW-1185">Reference proteome</keyword>